<accession>A0ABY0K6I2</accession>
<feature type="region of interest" description="Disordered" evidence="1">
    <location>
        <begin position="26"/>
        <end position="54"/>
    </location>
</feature>
<dbReference type="EMBL" id="FMBM01000001">
    <property type="protein sequence ID" value="SCC79533.1"/>
    <property type="molecule type" value="Genomic_DNA"/>
</dbReference>
<evidence type="ECO:0000256" key="1">
    <source>
        <dbReference type="SAM" id="MobiDB-lite"/>
    </source>
</evidence>
<evidence type="ECO:0000313" key="2">
    <source>
        <dbReference type="EMBL" id="SCC79533.1"/>
    </source>
</evidence>
<gene>
    <name evidence="2" type="ORF">GA0071312_0954</name>
</gene>
<comment type="caution">
    <text evidence="2">The sequence shown here is derived from an EMBL/GenBank/DDBJ whole genome shotgun (WGS) entry which is preliminary data.</text>
</comment>
<dbReference type="Proteomes" id="UP000182800">
    <property type="component" value="Unassembled WGS sequence"/>
</dbReference>
<reference evidence="2 3" key="1">
    <citation type="submission" date="2016-08" db="EMBL/GenBank/DDBJ databases">
        <authorList>
            <person name="Varghese N."/>
            <person name="Submissions Spin"/>
        </authorList>
    </citation>
    <scope>NUCLEOTIDE SEQUENCE [LARGE SCALE GENOMIC DNA]</scope>
    <source>
        <strain evidence="2 3">HL-109</strain>
    </source>
</reference>
<keyword evidence="3" id="KW-1185">Reference proteome</keyword>
<evidence type="ECO:0000313" key="3">
    <source>
        <dbReference type="Proteomes" id="UP000182800"/>
    </source>
</evidence>
<proteinExistence type="predicted"/>
<sequence>MTGPVARGGPDRRVRDEMRRFRFRDEFQQAETGAMKKPMRPTMIGSARSGMAHR</sequence>
<protein>
    <submittedName>
        <fullName evidence="2">Uncharacterized protein</fullName>
    </submittedName>
</protein>
<organism evidence="2 3">
    <name type="scientific">Saliniramus fredricksonii</name>
    <dbReference type="NCBI Taxonomy" id="1653334"/>
    <lineage>
        <taxon>Bacteria</taxon>
        <taxon>Pseudomonadati</taxon>
        <taxon>Pseudomonadota</taxon>
        <taxon>Alphaproteobacteria</taxon>
        <taxon>Hyphomicrobiales</taxon>
        <taxon>Salinarimonadaceae</taxon>
        <taxon>Saliniramus</taxon>
    </lineage>
</organism>
<name>A0ABY0K6I2_9HYPH</name>